<dbReference type="Gene3D" id="3.40.50.12370">
    <property type="match status" value="1"/>
</dbReference>
<dbReference type="CDD" id="cd23659">
    <property type="entry name" value="USP_At3g01520-like"/>
    <property type="match status" value="1"/>
</dbReference>
<feature type="region of interest" description="Disordered" evidence="1">
    <location>
        <begin position="103"/>
        <end position="204"/>
    </location>
</feature>
<dbReference type="OrthoDB" id="992776at2759"/>
<feature type="region of interest" description="Disordered" evidence="1">
    <location>
        <begin position="216"/>
        <end position="345"/>
    </location>
</feature>
<feature type="region of interest" description="Disordered" evidence="1">
    <location>
        <begin position="647"/>
        <end position="697"/>
    </location>
</feature>
<dbReference type="EMBL" id="LVVM01001479">
    <property type="protein sequence ID" value="OJA18465.1"/>
    <property type="molecule type" value="Genomic_DNA"/>
</dbReference>
<comment type="caution">
    <text evidence="3">The sequence shown here is derived from an EMBL/GenBank/DDBJ whole genome shotgun (WGS) entry which is preliminary data.</text>
</comment>
<feature type="compositionally biased region" description="Acidic residues" evidence="1">
    <location>
        <begin position="320"/>
        <end position="342"/>
    </location>
</feature>
<feature type="compositionally biased region" description="Low complexity" evidence="1">
    <location>
        <begin position="127"/>
        <end position="161"/>
    </location>
</feature>
<dbReference type="AlphaFoldDB" id="A0A1J8QYJ0"/>
<feature type="compositionally biased region" description="Low complexity" evidence="1">
    <location>
        <begin position="173"/>
        <end position="188"/>
    </location>
</feature>
<feature type="compositionally biased region" description="Basic and acidic residues" evidence="1">
    <location>
        <begin position="250"/>
        <end position="260"/>
    </location>
</feature>
<dbReference type="PRINTS" id="PR01438">
    <property type="entry name" value="UNVRSLSTRESS"/>
</dbReference>
<keyword evidence="4" id="KW-1185">Reference proteome</keyword>
<evidence type="ECO:0000313" key="3">
    <source>
        <dbReference type="EMBL" id="OJA18465.1"/>
    </source>
</evidence>
<feature type="compositionally biased region" description="Polar residues" evidence="1">
    <location>
        <begin position="162"/>
        <end position="171"/>
    </location>
</feature>
<protein>
    <recommendedName>
        <fullName evidence="2">UspA domain-containing protein</fullName>
    </recommendedName>
</protein>
<dbReference type="InterPro" id="IPR006016">
    <property type="entry name" value="UspA"/>
</dbReference>
<name>A0A1J8QYJ0_9AGAM</name>
<feature type="compositionally biased region" description="Basic and acidic residues" evidence="1">
    <location>
        <begin position="647"/>
        <end position="666"/>
    </location>
</feature>
<dbReference type="PANTHER" id="PTHR46100:SF4">
    <property type="entry name" value="USPA DOMAIN-CONTAINING PROTEIN"/>
    <property type="match status" value="1"/>
</dbReference>
<dbReference type="STRING" id="180088.A0A1J8QYJ0"/>
<organism evidence="3 4">
    <name type="scientific">Rhizopogon vesiculosus</name>
    <dbReference type="NCBI Taxonomy" id="180088"/>
    <lineage>
        <taxon>Eukaryota</taxon>
        <taxon>Fungi</taxon>
        <taxon>Dikarya</taxon>
        <taxon>Basidiomycota</taxon>
        <taxon>Agaricomycotina</taxon>
        <taxon>Agaricomycetes</taxon>
        <taxon>Agaricomycetidae</taxon>
        <taxon>Boletales</taxon>
        <taxon>Suillineae</taxon>
        <taxon>Rhizopogonaceae</taxon>
        <taxon>Rhizopogon</taxon>
    </lineage>
</organism>
<dbReference type="InterPro" id="IPR006015">
    <property type="entry name" value="Universal_stress_UspA"/>
</dbReference>
<sequence>MNGGKEAKIFLTNILIFQPSVSNDSATNIGKFPETQVSATPCFDLSQSLPSPSVCVAMVEPAIAESVVRPRRRSWLAWPSSQKDAPKDIPSGRATLLRETGLVSPIEEREQTFPPSDSGASVTCCEPSSKTSRPSTPRRGSVSSFSPLLSLHSSPHSSVSHIQQYDQNLPYNASAAPPQATSPPLAAARSPEPRTPGSFGKISFNSMMGGLSALSLTRTNTEDKDKDKESRGRSAKTRKPRSSSFVLPPHTKDKEKDKDTASVASKDSIRARSSSPFSLRRFRPRSREASPNPLPLEESDSESLTARRTPSVRPRNAFTDDPDSGSEYAGEETEDDEDEWSDDGGGMFDFVTERNTEQNALIAAHEMPVGDIDLDDAGMDPDPLGEGVNVVVPPEPYFPSTLNRSSFTSIKGKRGGNAKRKKSRHHETLPLQTSRPLFQRDRCTITVTQGDPEASGRRRRMYIVASDLSEESRYAVEWGIGTVIRDGDHLLIVTVVENEAKVDPPIPNPTDRTTRLRSQQERQGLAYILVRQATSLLQRTRLNVTVSCQAWHSKNSRHMLLDIVDYNEPTMLIVGSRGLGKIKGILLGSTSHYLIQRCSVPVMVARRRLKRPPKRSAHLAKNRMHVSLAEAGIDRVAPKVDQDVAVMRDEMQRDDERRDEKERAIDEDGEEAGEETGEEGKGDGAEGEGYLGTKVRG</sequence>
<proteinExistence type="predicted"/>
<evidence type="ECO:0000313" key="4">
    <source>
        <dbReference type="Proteomes" id="UP000183567"/>
    </source>
</evidence>
<feature type="compositionally biased region" description="Basic and acidic residues" evidence="1">
    <location>
        <begin position="220"/>
        <end position="232"/>
    </location>
</feature>
<gene>
    <name evidence="3" type="ORF">AZE42_04973</name>
</gene>
<dbReference type="PANTHER" id="PTHR46100">
    <property type="entry name" value="IMP2'P"/>
    <property type="match status" value="1"/>
</dbReference>
<feature type="domain" description="UspA" evidence="2">
    <location>
        <begin position="463"/>
        <end position="606"/>
    </location>
</feature>
<dbReference type="SUPFAM" id="SSF52402">
    <property type="entry name" value="Adenine nucleotide alpha hydrolases-like"/>
    <property type="match status" value="1"/>
</dbReference>
<evidence type="ECO:0000256" key="1">
    <source>
        <dbReference type="SAM" id="MobiDB-lite"/>
    </source>
</evidence>
<accession>A0A1J8QYJ0</accession>
<feature type="compositionally biased region" description="Acidic residues" evidence="1">
    <location>
        <begin position="667"/>
        <end position="677"/>
    </location>
</feature>
<evidence type="ECO:0000259" key="2">
    <source>
        <dbReference type="Pfam" id="PF00582"/>
    </source>
</evidence>
<dbReference type="Proteomes" id="UP000183567">
    <property type="component" value="Unassembled WGS sequence"/>
</dbReference>
<dbReference type="Pfam" id="PF00582">
    <property type="entry name" value="Usp"/>
    <property type="match status" value="1"/>
</dbReference>
<reference evidence="3 4" key="1">
    <citation type="submission" date="2016-03" db="EMBL/GenBank/DDBJ databases">
        <title>Comparative genomics of the ectomycorrhizal sister species Rhizopogon vinicolor and Rhizopogon vesiculosus (Basidiomycota: Boletales) reveals a divergence of the mating type B locus.</title>
        <authorList>
            <person name="Mujic A.B."/>
            <person name="Kuo A."/>
            <person name="Tritt A."/>
            <person name="Lipzen A."/>
            <person name="Chen C."/>
            <person name="Johnson J."/>
            <person name="Sharma A."/>
            <person name="Barry K."/>
            <person name="Grigoriev I.V."/>
            <person name="Spatafora J.W."/>
        </authorList>
    </citation>
    <scope>NUCLEOTIDE SEQUENCE [LARGE SCALE GENOMIC DNA]</scope>
    <source>
        <strain evidence="3 4">AM-OR11-056</strain>
    </source>
</reference>